<dbReference type="EMBL" id="AFBR01000038">
    <property type="protein sequence ID" value="EGG54462.1"/>
    <property type="molecule type" value="Genomic_DNA"/>
</dbReference>
<keyword evidence="1" id="KW-1133">Transmembrane helix</keyword>
<dbReference type="eggNOG" id="COG3594">
    <property type="taxonomic scope" value="Bacteria"/>
</dbReference>
<feature type="domain" description="Acyltransferase 3" evidence="2">
    <location>
        <begin position="9"/>
        <end position="301"/>
    </location>
</feature>
<feature type="transmembrane region" description="Helical" evidence="1">
    <location>
        <begin position="264"/>
        <end position="282"/>
    </location>
</feature>
<keyword evidence="1" id="KW-0812">Transmembrane</keyword>
<feature type="transmembrane region" description="Helical" evidence="1">
    <location>
        <begin position="294"/>
        <end position="318"/>
    </location>
</feature>
<evidence type="ECO:0000259" key="2">
    <source>
        <dbReference type="Pfam" id="PF01757"/>
    </source>
</evidence>
<dbReference type="InterPro" id="IPR002656">
    <property type="entry name" value="Acyl_transf_3_dom"/>
</dbReference>
<keyword evidence="3" id="KW-0808">Transferase</keyword>
<feature type="transmembrane region" description="Helical" evidence="1">
    <location>
        <begin position="233"/>
        <end position="252"/>
    </location>
</feature>
<dbReference type="PANTHER" id="PTHR37312">
    <property type="entry name" value="MEMBRANE-BOUND ACYLTRANSFERASE YKRP-RELATED"/>
    <property type="match status" value="1"/>
</dbReference>
<feature type="transmembrane region" description="Helical" evidence="1">
    <location>
        <begin position="67"/>
        <end position="87"/>
    </location>
</feature>
<dbReference type="Pfam" id="PF01757">
    <property type="entry name" value="Acyl_transf_3"/>
    <property type="match status" value="1"/>
</dbReference>
<feature type="transmembrane region" description="Helical" evidence="1">
    <location>
        <begin position="165"/>
        <end position="182"/>
    </location>
</feature>
<comment type="caution">
    <text evidence="3">The sequence shown here is derived from an EMBL/GenBank/DDBJ whole genome shotgun (WGS) entry which is preliminary data.</text>
</comment>
<dbReference type="GO" id="GO:0016747">
    <property type="term" value="F:acyltransferase activity, transferring groups other than amino-acyl groups"/>
    <property type="evidence" value="ECO:0007669"/>
    <property type="project" value="InterPro"/>
</dbReference>
<dbReference type="Proteomes" id="UP000005546">
    <property type="component" value="Unassembled WGS sequence"/>
</dbReference>
<organism evidence="3 4">
    <name type="scientific">Paraprevotella xylaniphila YIT 11841</name>
    <dbReference type="NCBI Taxonomy" id="762982"/>
    <lineage>
        <taxon>Bacteria</taxon>
        <taxon>Pseudomonadati</taxon>
        <taxon>Bacteroidota</taxon>
        <taxon>Bacteroidia</taxon>
        <taxon>Bacteroidales</taxon>
        <taxon>Prevotellaceae</taxon>
        <taxon>Paraprevotella</taxon>
    </lineage>
</organism>
<keyword evidence="3" id="KW-0012">Acyltransferase</keyword>
<evidence type="ECO:0000256" key="1">
    <source>
        <dbReference type="SAM" id="Phobius"/>
    </source>
</evidence>
<name>F3QTP9_9BACT</name>
<dbReference type="STRING" id="762982.HMPREF9442_01568"/>
<accession>F3QTP9</accession>
<dbReference type="OrthoDB" id="6623990at2"/>
<dbReference type="AlphaFoldDB" id="F3QTP9"/>
<keyword evidence="4" id="KW-1185">Reference proteome</keyword>
<gene>
    <name evidence="3" type="ORF">HMPREF9442_01568</name>
</gene>
<feature type="transmembrane region" description="Helical" evidence="1">
    <location>
        <begin position="194"/>
        <end position="213"/>
    </location>
</feature>
<dbReference type="HOGENOM" id="CLU_811005_0_0_10"/>
<dbReference type="InterPro" id="IPR052734">
    <property type="entry name" value="Nod_factor_acetyltransferase"/>
</dbReference>
<protein>
    <submittedName>
        <fullName evidence="3">Acyltransferase</fullName>
    </submittedName>
</protein>
<dbReference type="PANTHER" id="PTHR37312:SF1">
    <property type="entry name" value="MEMBRANE-BOUND ACYLTRANSFERASE YKRP-RELATED"/>
    <property type="match status" value="1"/>
</dbReference>
<proteinExistence type="predicted"/>
<feature type="transmembrane region" description="Helical" evidence="1">
    <location>
        <begin position="37"/>
        <end position="55"/>
    </location>
</feature>
<dbReference type="RefSeq" id="WP_008626751.1">
    <property type="nucleotide sequence ID" value="NZ_GL883839.1"/>
</dbReference>
<keyword evidence="1" id="KW-0472">Membrane</keyword>
<sequence>MQTKKTRIRWIDNARGICVFSVLLAHCKLEHTYLQMIYTPFFLALFFFLSGYLFNCHKDIKTDILKLARNLIIPYFLLCFLLAFIGLDNWKALLNGNYDIISNRILRIVYGYDLWFVSCIIMVQLYFILLHHIYMKNLKSKIATAIILLPSVYLIRNTVSYTCPYYCDIALFALAYFIVGNITKEFTDGKAIQISRKTGISLLILYICVDFALQLNTNMEFHFAYNYYNAPLLFIILSLIGIIAICAISCLYPCSFFERQGKNSLAFFAFNGKALAITMLLFRHFEFLNGSQWIYPILLCTVQSFILLGISSLINKYAPFLVGKKKI</sequence>
<evidence type="ECO:0000313" key="3">
    <source>
        <dbReference type="EMBL" id="EGG54462.1"/>
    </source>
</evidence>
<reference evidence="3 4" key="1">
    <citation type="submission" date="2011-02" db="EMBL/GenBank/DDBJ databases">
        <authorList>
            <person name="Weinstock G."/>
            <person name="Sodergren E."/>
            <person name="Clifton S."/>
            <person name="Fulton L."/>
            <person name="Fulton B."/>
            <person name="Courtney L."/>
            <person name="Fronick C."/>
            <person name="Harrison M."/>
            <person name="Strong C."/>
            <person name="Farmer C."/>
            <person name="Delahaunty K."/>
            <person name="Markovic C."/>
            <person name="Hall O."/>
            <person name="Minx P."/>
            <person name="Tomlinson C."/>
            <person name="Mitreva M."/>
            <person name="Hou S."/>
            <person name="Chen J."/>
            <person name="Wollam A."/>
            <person name="Pepin K.H."/>
            <person name="Johnson M."/>
            <person name="Bhonagiri V."/>
            <person name="Zhang X."/>
            <person name="Suruliraj S."/>
            <person name="Warren W."/>
            <person name="Chinwalla A."/>
            <person name="Mardis E.R."/>
            <person name="Wilson R.K."/>
        </authorList>
    </citation>
    <scope>NUCLEOTIDE SEQUENCE [LARGE SCALE GENOMIC DNA]</scope>
    <source>
        <strain evidence="3 4">YIT 11841</strain>
    </source>
</reference>
<feature type="transmembrane region" description="Helical" evidence="1">
    <location>
        <begin position="107"/>
        <end position="130"/>
    </location>
</feature>
<evidence type="ECO:0000313" key="4">
    <source>
        <dbReference type="Proteomes" id="UP000005546"/>
    </source>
</evidence>